<proteinExistence type="predicted"/>
<evidence type="ECO:0000256" key="1">
    <source>
        <dbReference type="ARBA" id="ARBA00022741"/>
    </source>
</evidence>
<dbReference type="InterPro" id="IPR027417">
    <property type="entry name" value="P-loop_NTPase"/>
</dbReference>
<dbReference type="PANTHER" id="PTHR39206">
    <property type="entry name" value="SLL8004 PROTEIN"/>
    <property type="match status" value="1"/>
</dbReference>
<keyword evidence="2" id="KW-0067">ATP-binding</keyword>
<dbReference type="PANTHER" id="PTHR39206:SF1">
    <property type="entry name" value="SLL8004 PROTEIN"/>
    <property type="match status" value="1"/>
</dbReference>
<dbReference type="Pfam" id="PF06414">
    <property type="entry name" value="Zeta_toxin"/>
    <property type="match status" value="1"/>
</dbReference>
<evidence type="ECO:0000313" key="5">
    <source>
        <dbReference type="Proteomes" id="UP000706151"/>
    </source>
</evidence>
<keyword evidence="1" id="KW-0547">Nucleotide-binding</keyword>
<reference evidence="4 5" key="1">
    <citation type="submission" date="2020-10" db="EMBL/GenBank/DDBJ databases">
        <title>Connecting structure to function with the recovery of over 1000 high-quality activated sludge metagenome-assembled genomes encoding full-length rRNA genes using long-read sequencing.</title>
        <authorList>
            <person name="Singleton C.M."/>
            <person name="Petriglieri F."/>
            <person name="Kristensen J.M."/>
            <person name="Kirkegaard R.H."/>
            <person name="Michaelsen T.Y."/>
            <person name="Andersen M.H."/>
            <person name="Karst S.M."/>
            <person name="Dueholm M.S."/>
            <person name="Nielsen P.H."/>
            <person name="Albertsen M."/>
        </authorList>
    </citation>
    <scope>NUCLEOTIDE SEQUENCE [LARGE SCALE GENOMIC DNA]</scope>
    <source>
        <strain evidence="4">Fred_18-Q3-R57-64_BAT3C.720</strain>
    </source>
</reference>
<dbReference type="Gene3D" id="3.40.50.300">
    <property type="entry name" value="P-loop containing nucleotide triphosphate hydrolases"/>
    <property type="match status" value="1"/>
</dbReference>
<dbReference type="EMBL" id="JADJOT010000006">
    <property type="protein sequence ID" value="MBK7953582.1"/>
    <property type="molecule type" value="Genomic_DNA"/>
</dbReference>
<gene>
    <name evidence="4" type="ORF">IPK02_06210</name>
</gene>
<protein>
    <submittedName>
        <fullName evidence="4">Zeta toxin family protein</fullName>
    </submittedName>
</protein>
<dbReference type="SUPFAM" id="SSF52540">
    <property type="entry name" value="P-loop containing nucleoside triphosphate hydrolases"/>
    <property type="match status" value="1"/>
</dbReference>
<organism evidence="4 5">
    <name type="scientific">Candidatus Accumulibacter affinis</name>
    <dbReference type="NCBI Taxonomy" id="2954384"/>
    <lineage>
        <taxon>Bacteria</taxon>
        <taxon>Pseudomonadati</taxon>
        <taxon>Pseudomonadota</taxon>
        <taxon>Betaproteobacteria</taxon>
        <taxon>Candidatus Accumulibacter</taxon>
    </lineage>
</organism>
<name>A0A935TA06_9PROT</name>
<sequence>MSDGAGPRLIVVAGPNGSGKTSITQQLLMHEWMGGCVYVNPDFIARDEFGDWNSPAAVIQAAQRATEIREHCLEHGRSLAFETVLSAPDKLDFIQRAREAGFFIRLFFVGTDDPSINAKRVAMRVMEGGHDVPIPKIITRYTRSLAYCYFVAWLADRTYLYDNSIDDARARLLFRASEGRLVKTYGEINPWAREIAQRLLPGLSEDAPPPAVG</sequence>
<feature type="domain" description="Zeta toxin" evidence="3">
    <location>
        <begin position="5"/>
        <end position="133"/>
    </location>
</feature>
<comment type="caution">
    <text evidence="4">The sequence shown here is derived from an EMBL/GenBank/DDBJ whole genome shotgun (WGS) entry which is preliminary data.</text>
</comment>
<evidence type="ECO:0000313" key="4">
    <source>
        <dbReference type="EMBL" id="MBK7953582.1"/>
    </source>
</evidence>
<dbReference type="AlphaFoldDB" id="A0A935TA06"/>
<dbReference type="InterPro" id="IPR010488">
    <property type="entry name" value="Zeta_toxin_domain"/>
</dbReference>
<dbReference type="GO" id="GO:0016301">
    <property type="term" value="F:kinase activity"/>
    <property type="evidence" value="ECO:0007669"/>
    <property type="project" value="InterPro"/>
</dbReference>
<evidence type="ECO:0000256" key="2">
    <source>
        <dbReference type="ARBA" id="ARBA00022840"/>
    </source>
</evidence>
<accession>A0A935TA06</accession>
<dbReference type="Proteomes" id="UP000706151">
    <property type="component" value="Unassembled WGS sequence"/>
</dbReference>
<dbReference type="GO" id="GO:0005524">
    <property type="term" value="F:ATP binding"/>
    <property type="evidence" value="ECO:0007669"/>
    <property type="project" value="UniProtKB-KW"/>
</dbReference>
<evidence type="ECO:0000259" key="3">
    <source>
        <dbReference type="Pfam" id="PF06414"/>
    </source>
</evidence>